<feature type="region of interest" description="Disordered" evidence="1">
    <location>
        <begin position="1"/>
        <end position="51"/>
    </location>
</feature>
<evidence type="ECO:0000256" key="1">
    <source>
        <dbReference type="SAM" id="MobiDB-lite"/>
    </source>
</evidence>
<dbReference type="AlphaFoldDB" id="A0A2P6VEI7"/>
<dbReference type="InterPro" id="IPR019410">
    <property type="entry name" value="Methyltransf_16"/>
</dbReference>
<dbReference type="PANTHER" id="PTHR14614:SF154">
    <property type="entry name" value="PROTEIN N-LYSINE METHYLTRANSFERASE METTL21A"/>
    <property type="match status" value="1"/>
</dbReference>
<dbReference type="InterPro" id="IPR029063">
    <property type="entry name" value="SAM-dependent_MTases_sf"/>
</dbReference>
<dbReference type="GO" id="GO:0032259">
    <property type="term" value="P:methylation"/>
    <property type="evidence" value="ECO:0007669"/>
    <property type="project" value="UniProtKB-KW"/>
</dbReference>
<dbReference type="SUPFAM" id="SSF53335">
    <property type="entry name" value="S-adenosyl-L-methionine-dependent methyltransferases"/>
    <property type="match status" value="1"/>
</dbReference>
<dbReference type="CDD" id="cd02440">
    <property type="entry name" value="AdoMet_MTases"/>
    <property type="match status" value="1"/>
</dbReference>
<proteinExistence type="predicted"/>
<accession>A0A2P6VEI7</accession>
<reference evidence="2 3" key="1">
    <citation type="journal article" date="2018" name="Plant J.">
        <title>Genome sequences of Chlorella sorokiniana UTEX 1602 and Micractinium conductrix SAG 241.80: implications to maltose excretion by a green alga.</title>
        <authorList>
            <person name="Arriola M.B."/>
            <person name="Velmurugan N."/>
            <person name="Zhang Y."/>
            <person name="Plunkett M.H."/>
            <person name="Hondzo H."/>
            <person name="Barney B.M."/>
        </authorList>
    </citation>
    <scope>NUCLEOTIDE SEQUENCE [LARGE SCALE GENOMIC DNA]</scope>
    <source>
        <strain evidence="2 3">SAG 241.80</strain>
    </source>
</reference>
<dbReference type="OrthoDB" id="413520at2759"/>
<gene>
    <name evidence="2" type="ORF">C2E20_4130</name>
</gene>
<dbReference type="Gene3D" id="3.40.50.150">
    <property type="entry name" value="Vaccinia Virus protein VP39"/>
    <property type="match status" value="1"/>
</dbReference>
<protein>
    <submittedName>
        <fullName evidence="2">Lysine methyltransferase METTL21D</fullName>
    </submittedName>
</protein>
<evidence type="ECO:0000313" key="2">
    <source>
        <dbReference type="EMBL" id="PSC72502.1"/>
    </source>
</evidence>
<dbReference type="PANTHER" id="PTHR14614">
    <property type="entry name" value="HEPATOCELLULAR CARCINOMA-ASSOCIATED ANTIGEN"/>
    <property type="match status" value="1"/>
</dbReference>
<comment type="caution">
    <text evidence="2">The sequence shown here is derived from an EMBL/GenBank/DDBJ whole genome shotgun (WGS) entry which is preliminary data.</text>
</comment>
<feature type="region of interest" description="Disordered" evidence="1">
    <location>
        <begin position="279"/>
        <end position="304"/>
    </location>
</feature>
<dbReference type="GO" id="GO:0008168">
    <property type="term" value="F:methyltransferase activity"/>
    <property type="evidence" value="ECO:0007669"/>
    <property type="project" value="UniProtKB-KW"/>
</dbReference>
<dbReference type="Pfam" id="PF10294">
    <property type="entry name" value="Methyltransf_16"/>
    <property type="match status" value="1"/>
</dbReference>
<sequence>MQTADSLPSPQAPGAPRRASGSATSQRRESTPGEGEQSAGKRRRASTGGGVSTGNEWLRAWAWKREHRPDKVRFDRPYLHQMSLPGGGATQLTVHQSRFKEQGFASTVWDSSIVLAKLFEKHPQRWAGRRCLDLSAGCGLPGLALCKLGADAVTATDLAPNLPLLRKNAEANGCDIAVVEHSWGEPPCAALQPRFDVIAACDVMYVCEAIPALVASLAALVARGGEIYISHGRNRQAEPEFLAHAAAHFSVETVGSEELDEVYQSADVDVLRVRPLTCGAPAGGAPESGTADAAADGEAGALPTLPQPEALLQHPPAAALPQPGSLLLQPPLLAPALGAPAGRSNPLPYPDVREAANSGAGKLTKSLEPLLFIQSGAINPALATRNRKTEWDIVEPSPAVCSLVQAFEALCSRLAAHGGDARAGLMQEAWTACLSRVLRPGNGSVRSLVTARLQGDYAGAALARGRQAVLACTEAADAALAGPAGSSDGDGGAAAALVVLEAMQRFAVRCILPVAPAGGLHAFPWLEAAVWDCCAALRPAGPTQPEGWPPMSGRSALEAALARLHEVHEAFEDAAGRLPEGDRQRTCRAVLAAAGAAALGDTLRAGAAAALNSMCASCLDALGPGSAGVRQRVEAALSSASRLAGRTHKLAAAAELLERAARVMRLEPGGFPQCMWQVLSALQLE</sequence>
<keyword evidence="2" id="KW-0808">Transferase</keyword>
<organism evidence="2 3">
    <name type="scientific">Micractinium conductrix</name>
    <dbReference type="NCBI Taxonomy" id="554055"/>
    <lineage>
        <taxon>Eukaryota</taxon>
        <taxon>Viridiplantae</taxon>
        <taxon>Chlorophyta</taxon>
        <taxon>core chlorophytes</taxon>
        <taxon>Trebouxiophyceae</taxon>
        <taxon>Chlorellales</taxon>
        <taxon>Chlorellaceae</taxon>
        <taxon>Chlorella clade</taxon>
        <taxon>Micractinium</taxon>
    </lineage>
</organism>
<name>A0A2P6VEI7_9CHLO</name>
<feature type="compositionally biased region" description="Low complexity" evidence="1">
    <location>
        <begin position="291"/>
        <end position="304"/>
    </location>
</feature>
<evidence type="ECO:0000313" key="3">
    <source>
        <dbReference type="Proteomes" id="UP000239649"/>
    </source>
</evidence>
<dbReference type="EMBL" id="LHPF02000010">
    <property type="protein sequence ID" value="PSC72502.1"/>
    <property type="molecule type" value="Genomic_DNA"/>
</dbReference>
<keyword evidence="2" id="KW-0489">Methyltransferase</keyword>
<dbReference type="STRING" id="554055.A0A2P6VEI7"/>
<keyword evidence="3" id="KW-1185">Reference proteome</keyword>
<dbReference type="Proteomes" id="UP000239649">
    <property type="component" value="Unassembled WGS sequence"/>
</dbReference>